<proteinExistence type="predicted"/>
<protein>
    <submittedName>
        <fullName evidence="1">Uncharacterized protein</fullName>
    </submittedName>
</protein>
<organism evidence="1 2">
    <name type="scientific">Brachybacterium halotolerans</name>
    <dbReference type="NCBI Taxonomy" id="2795215"/>
    <lineage>
        <taxon>Bacteria</taxon>
        <taxon>Bacillati</taxon>
        <taxon>Actinomycetota</taxon>
        <taxon>Actinomycetes</taxon>
        <taxon>Micrococcales</taxon>
        <taxon>Dermabacteraceae</taxon>
        <taxon>Brachybacterium</taxon>
    </lineage>
</organism>
<dbReference type="Proteomes" id="UP000612352">
    <property type="component" value="Unassembled WGS sequence"/>
</dbReference>
<keyword evidence="2" id="KW-1185">Reference proteome</keyword>
<evidence type="ECO:0000313" key="1">
    <source>
        <dbReference type="EMBL" id="MBK0330727.1"/>
    </source>
</evidence>
<sequence>MQTLALPAGDTKMSEVEVPADSKGPTQLKYHVEVSPAAIDSDTGVLVAARVACDTSGGADMVFDGITSTNVVLARGGSLEGEALVDATAATHCRVVVSAPLDSAAASVQPEVTVRTRLTAAASGAGVEFLDMKGSEPQLVSRNRPAYVTEGRIDQPKKGFDLTQTVRMTSCTTEGGSRDGGESRNLCTPGLVSDKPAAARVRINVVWYDAEGNEVADRTVWDEVNSIDPAVHHLPWTVNISGIQPPGDVPAASARIITRVDSTAGPPFVVHESGTGAVSSPHSSSE</sequence>
<comment type="caution">
    <text evidence="1">The sequence shown here is derived from an EMBL/GenBank/DDBJ whole genome shotgun (WGS) entry which is preliminary data.</text>
</comment>
<accession>A0ABS1B8A4</accession>
<reference evidence="1 2" key="1">
    <citation type="submission" date="2020-12" db="EMBL/GenBank/DDBJ databases">
        <title>Brachybacterium sp. MASK1Z-5, whole genome shotgun sequence.</title>
        <authorList>
            <person name="Tuo L."/>
        </authorList>
    </citation>
    <scope>NUCLEOTIDE SEQUENCE [LARGE SCALE GENOMIC DNA]</scope>
    <source>
        <strain evidence="1 2">MASK1Z-5</strain>
    </source>
</reference>
<evidence type="ECO:0000313" key="2">
    <source>
        <dbReference type="Proteomes" id="UP000612352"/>
    </source>
</evidence>
<gene>
    <name evidence="1" type="ORF">I8D64_04860</name>
</gene>
<dbReference type="EMBL" id="JAEDAJ010000002">
    <property type="protein sequence ID" value="MBK0330727.1"/>
    <property type="molecule type" value="Genomic_DNA"/>
</dbReference>
<dbReference type="RefSeq" id="WP_200501386.1">
    <property type="nucleotide sequence ID" value="NZ_JAEDAJ010000002.1"/>
</dbReference>
<name>A0ABS1B8A4_9MICO</name>